<proteinExistence type="inferred from homology"/>
<evidence type="ECO:0000256" key="4">
    <source>
        <dbReference type="ARBA" id="ARBA00022840"/>
    </source>
</evidence>
<dbReference type="FunFam" id="1.10.8.60:FF:000011">
    <property type="entry name" value="ATP-dependent Clp protease ATP-binding subunit"/>
    <property type="match status" value="1"/>
</dbReference>
<comment type="similarity">
    <text evidence="1 10">Belongs to the ClpA/ClpB family.</text>
</comment>
<comment type="function">
    <text evidence="6">ATP-dependent specificity component of the ClpAP protease. It directs the protease to specific substrates. It has unfoldase activity. The primary function of the ClpA-ClpP complex appears to be the degradation of unfolded or abnormal proteins.</text>
</comment>
<dbReference type="Pfam" id="PF07724">
    <property type="entry name" value="AAA_2"/>
    <property type="match status" value="1"/>
</dbReference>
<feature type="compositionally biased region" description="Polar residues" evidence="11">
    <location>
        <begin position="150"/>
        <end position="159"/>
    </location>
</feature>
<dbReference type="GO" id="GO:0005737">
    <property type="term" value="C:cytoplasm"/>
    <property type="evidence" value="ECO:0007669"/>
    <property type="project" value="TreeGrafter"/>
</dbReference>
<dbReference type="InterPro" id="IPR050130">
    <property type="entry name" value="ClpA_ClpB"/>
</dbReference>
<evidence type="ECO:0000313" key="13">
    <source>
        <dbReference type="EMBL" id="MTH48180.1"/>
    </source>
</evidence>
<dbReference type="CDD" id="cd00009">
    <property type="entry name" value="AAA"/>
    <property type="match status" value="1"/>
</dbReference>
<dbReference type="Gene3D" id="1.10.1780.10">
    <property type="entry name" value="Clp, N-terminal domain"/>
    <property type="match status" value="1"/>
</dbReference>
<dbReference type="GO" id="GO:0005524">
    <property type="term" value="F:ATP binding"/>
    <property type="evidence" value="ECO:0007669"/>
    <property type="project" value="UniProtKB-KW"/>
</dbReference>
<dbReference type="SUPFAM" id="SSF52540">
    <property type="entry name" value="P-loop containing nucleoside triphosphate hydrolases"/>
    <property type="match status" value="2"/>
</dbReference>
<dbReference type="PRINTS" id="PR00300">
    <property type="entry name" value="CLPPROTEASEA"/>
</dbReference>
<dbReference type="SUPFAM" id="SSF81923">
    <property type="entry name" value="Double Clp-N motif"/>
    <property type="match status" value="1"/>
</dbReference>
<evidence type="ECO:0000256" key="1">
    <source>
        <dbReference type="ARBA" id="ARBA00008675"/>
    </source>
</evidence>
<evidence type="ECO:0000256" key="2">
    <source>
        <dbReference type="ARBA" id="ARBA00022737"/>
    </source>
</evidence>
<evidence type="ECO:0000256" key="9">
    <source>
        <dbReference type="PROSITE-ProRule" id="PRU01251"/>
    </source>
</evidence>
<dbReference type="InterPro" id="IPR028299">
    <property type="entry name" value="ClpA/B_CS2"/>
</dbReference>
<evidence type="ECO:0000256" key="11">
    <source>
        <dbReference type="SAM" id="MobiDB-lite"/>
    </source>
</evidence>
<dbReference type="EMBL" id="WMJZ01000031">
    <property type="protein sequence ID" value="MTH48180.1"/>
    <property type="molecule type" value="Genomic_DNA"/>
</dbReference>
<organism evidence="13 14">
    <name type="scientific">Intestinirhabdus alba</name>
    <dbReference type="NCBI Taxonomy" id="2899544"/>
    <lineage>
        <taxon>Bacteria</taxon>
        <taxon>Pseudomonadati</taxon>
        <taxon>Pseudomonadota</taxon>
        <taxon>Gammaproteobacteria</taxon>
        <taxon>Enterobacterales</taxon>
        <taxon>Enterobacteriaceae</taxon>
        <taxon>Intestinirhabdus</taxon>
    </lineage>
</organism>
<comment type="subunit">
    <text evidence="7">Component of the ClpAP complex composed of six ClpA subunits assembled into a hexameric ring in the presence of ATP, and fourteen ClpP subunits arranged in two heptameric rings. Binds to ClpS.</text>
</comment>
<dbReference type="Pfam" id="PF00004">
    <property type="entry name" value="AAA"/>
    <property type="match status" value="1"/>
</dbReference>
<dbReference type="GO" id="GO:0034605">
    <property type="term" value="P:cellular response to heat"/>
    <property type="evidence" value="ECO:0007669"/>
    <property type="project" value="TreeGrafter"/>
</dbReference>
<dbReference type="InterPro" id="IPR003959">
    <property type="entry name" value="ATPase_AAA_core"/>
</dbReference>
<keyword evidence="3 10" id="KW-0547">Nucleotide-binding</keyword>
<dbReference type="Pfam" id="PF02861">
    <property type="entry name" value="Clp_N"/>
    <property type="match status" value="1"/>
</dbReference>
<evidence type="ECO:0000259" key="12">
    <source>
        <dbReference type="PROSITE" id="PS51903"/>
    </source>
</evidence>
<feature type="region of interest" description="Disordered" evidence="11">
    <location>
        <begin position="140"/>
        <end position="167"/>
    </location>
</feature>
<keyword evidence="2 9" id="KW-0677">Repeat</keyword>
<dbReference type="InterPro" id="IPR013461">
    <property type="entry name" value="ClpA"/>
</dbReference>
<dbReference type="NCBIfam" id="NF008263">
    <property type="entry name" value="PRK11034.1"/>
    <property type="match status" value="1"/>
</dbReference>
<dbReference type="Gene3D" id="1.10.8.60">
    <property type="match status" value="2"/>
</dbReference>
<dbReference type="PROSITE" id="PS51903">
    <property type="entry name" value="CLP_R"/>
    <property type="match status" value="1"/>
</dbReference>
<dbReference type="AlphaFoldDB" id="A0A6L6ISZ9"/>
<evidence type="ECO:0000256" key="3">
    <source>
        <dbReference type="ARBA" id="ARBA00022741"/>
    </source>
</evidence>
<dbReference type="PROSITE" id="PS00870">
    <property type="entry name" value="CLPAB_1"/>
    <property type="match status" value="1"/>
</dbReference>
<dbReference type="GO" id="GO:0006508">
    <property type="term" value="P:proteolysis"/>
    <property type="evidence" value="ECO:0007669"/>
    <property type="project" value="UniProtKB-KW"/>
</dbReference>
<comment type="caution">
    <text evidence="13">The sequence shown here is derived from an EMBL/GenBank/DDBJ whole genome shotgun (WGS) entry which is preliminary data.</text>
</comment>
<dbReference type="InterPro" id="IPR036628">
    <property type="entry name" value="Clp_N_dom_sf"/>
</dbReference>
<sequence>MLNQELELSLNMAFARAREHRHEFMTVEHLLLALLSNPSAREALEACSVDLAALRQELEAFIEQTTPVLPESVEERDTQPTLSFQRVLQRAVFHVQSSGRSEVTGANVLVAIFSEQESQAAWLLRKHEVSRLDVVNFISHGTRKDEPGQPSDSAQQPGSEEQAGGEERMENFTTNLNQLARVGGIDPLIGREKELERAIQVLCRRRKNNPLLVGESGVGKTAIAEGLAWRIVQGDVPDIMADCTLYALDIGSLLAGTKYRGDFEKRFKALLKQLEQDSNSILFIDEIHTIIGAGAASGGQVDAANLIKPLLSSGKIRVMGSTTWQEFNGVFEKDRALARRFQKIDITEPSVEETVQIINGLKPKYEAHHDVRYTAKAVRAAVELAVKYINDRHLPDKAIDVIDEAGARARLMPVSKRKKTVNVADIESVVARIARIPEKSVSRSDRDTLRSLNDRLKMLVFGQDKAIEALTEAIKMSRAGLGHEHKPVGSFLFAGPTGVGKTEVTVQLSKALGIELLRFDMSEYMERHTVSRLIGAPPGYVGFDQGGLLTDAVIKHPHAVLLLDEIEKAHPDVFNLLLQVMDNGTLTDNNGRKADFRNVVLVMTTNAGVRETERKSIGLIHQDNSTDALGEIKKIFTPEFRNRLDNIIWFEHLSTEVIHQVVDKFIVELQVQLDQKGVSLEVSQEARNWLAEKGYDRAMGARPMARVIQDNLKKPLANELLFGTLVDGGQVTVALDKEKNALTYGFQSAQKHKPETAH</sequence>
<dbReference type="InterPro" id="IPR003593">
    <property type="entry name" value="AAA+_ATPase"/>
</dbReference>
<dbReference type="FunFam" id="3.40.50.300:FF:000271">
    <property type="entry name" value="ATP-dependent Clp protease ATP-binding subunit ClpA"/>
    <property type="match status" value="1"/>
</dbReference>
<dbReference type="SMART" id="SM00382">
    <property type="entry name" value="AAA"/>
    <property type="match status" value="2"/>
</dbReference>
<evidence type="ECO:0000256" key="7">
    <source>
        <dbReference type="ARBA" id="ARBA00064972"/>
    </source>
</evidence>
<evidence type="ECO:0000256" key="10">
    <source>
        <dbReference type="RuleBase" id="RU004432"/>
    </source>
</evidence>
<dbReference type="Pfam" id="PF10431">
    <property type="entry name" value="ClpB_D2-small"/>
    <property type="match status" value="1"/>
</dbReference>
<evidence type="ECO:0000256" key="6">
    <source>
        <dbReference type="ARBA" id="ARBA00058529"/>
    </source>
</evidence>
<evidence type="ECO:0000313" key="14">
    <source>
        <dbReference type="Proteomes" id="UP000477739"/>
    </source>
</evidence>
<dbReference type="SMART" id="SM01086">
    <property type="entry name" value="ClpB_D2-small"/>
    <property type="match status" value="1"/>
</dbReference>
<evidence type="ECO:0000256" key="5">
    <source>
        <dbReference type="ARBA" id="ARBA00023186"/>
    </source>
</evidence>
<dbReference type="Pfam" id="PF17871">
    <property type="entry name" value="AAA_lid_9"/>
    <property type="match status" value="1"/>
</dbReference>
<gene>
    <name evidence="13" type="primary">clpA</name>
    <name evidence="13" type="ORF">GJV78_18350</name>
</gene>
<dbReference type="OrthoDB" id="9803641at2"/>
<dbReference type="InterPro" id="IPR004176">
    <property type="entry name" value="Clp_R_N"/>
</dbReference>
<dbReference type="FunFam" id="3.40.50.300:FF:000268">
    <property type="entry name" value="ATP-dependent Clp protease, ATP-binding subunit ClpA"/>
    <property type="match status" value="1"/>
</dbReference>
<dbReference type="InterPro" id="IPR019489">
    <property type="entry name" value="Clp_ATPase_C"/>
</dbReference>
<dbReference type="GO" id="GO:0008233">
    <property type="term" value="F:peptidase activity"/>
    <property type="evidence" value="ECO:0007669"/>
    <property type="project" value="UniProtKB-KW"/>
</dbReference>
<dbReference type="CDD" id="cd19499">
    <property type="entry name" value="RecA-like_ClpB_Hsp104-like"/>
    <property type="match status" value="1"/>
</dbReference>
<dbReference type="GO" id="GO:0016887">
    <property type="term" value="F:ATP hydrolysis activity"/>
    <property type="evidence" value="ECO:0007669"/>
    <property type="project" value="InterPro"/>
</dbReference>
<name>A0A6L6ISZ9_9ENTR</name>
<dbReference type="Proteomes" id="UP000477739">
    <property type="component" value="Unassembled WGS sequence"/>
</dbReference>
<reference evidence="13 14" key="1">
    <citation type="submission" date="2019-11" db="EMBL/GenBank/DDBJ databases">
        <title>Escherichia alba sp. nov. isolated from the gut of plastic-eating superworms Zophobas atratus.</title>
        <authorList>
            <person name="Yang Y."/>
        </authorList>
    </citation>
    <scope>NUCLEOTIDE SEQUENCE [LARGE SCALE GENOMIC DNA]</scope>
    <source>
        <strain evidence="14">BIT-B35</strain>
    </source>
</reference>
<dbReference type="PANTHER" id="PTHR11638">
    <property type="entry name" value="ATP-DEPENDENT CLP PROTEASE"/>
    <property type="match status" value="1"/>
</dbReference>
<keyword evidence="13" id="KW-0645">Protease</keyword>
<dbReference type="InterPro" id="IPR018368">
    <property type="entry name" value="ClpA/B_CS1"/>
</dbReference>
<feature type="domain" description="Clp R" evidence="12">
    <location>
        <begin position="1"/>
        <end position="145"/>
    </location>
</feature>
<dbReference type="PANTHER" id="PTHR11638:SF111">
    <property type="entry name" value="ATP-DEPENDENT CLP PROTEASE ATP-BINDING SUBUNIT CLPA"/>
    <property type="match status" value="1"/>
</dbReference>
<keyword evidence="5 10" id="KW-0143">Chaperone</keyword>
<dbReference type="FunFam" id="1.10.1780.10:FF:000002">
    <property type="entry name" value="ATP-dependent Clp protease ATP-binding subunit ClpA"/>
    <property type="match status" value="1"/>
</dbReference>
<keyword evidence="14" id="KW-1185">Reference proteome</keyword>
<keyword evidence="4 10" id="KW-0067">ATP-binding</keyword>
<dbReference type="InterPro" id="IPR001270">
    <property type="entry name" value="ClpA/B"/>
</dbReference>
<keyword evidence="13" id="KW-0378">Hydrolase</keyword>
<protein>
    <recommendedName>
        <fullName evidence="8">ATP-dependent Clp protease ATP-binding subunit ClpA</fullName>
    </recommendedName>
</protein>
<dbReference type="GO" id="GO:0043335">
    <property type="term" value="P:protein unfolding"/>
    <property type="evidence" value="ECO:0007669"/>
    <property type="project" value="InterPro"/>
</dbReference>
<dbReference type="Gene3D" id="3.40.50.300">
    <property type="entry name" value="P-loop containing nucleotide triphosphate hydrolases"/>
    <property type="match status" value="2"/>
</dbReference>
<dbReference type="PROSITE" id="PS00871">
    <property type="entry name" value="CLPAB_2"/>
    <property type="match status" value="1"/>
</dbReference>
<dbReference type="InterPro" id="IPR041546">
    <property type="entry name" value="ClpA/ClpB_AAA_lid"/>
</dbReference>
<dbReference type="InterPro" id="IPR027417">
    <property type="entry name" value="P-loop_NTPase"/>
</dbReference>
<dbReference type="NCBIfam" id="TIGR02639">
    <property type="entry name" value="ClpA"/>
    <property type="match status" value="1"/>
</dbReference>
<accession>A0A6L6ISZ9</accession>
<dbReference type="RefSeq" id="WP_155109665.1">
    <property type="nucleotide sequence ID" value="NZ_WMJZ01000031.1"/>
</dbReference>
<evidence type="ECO:0000256" key="8">
    <source>
        <dbReference type="ARBA" id="ARBA00067753"/>
    </source>
</evidence>